<dbReference type="SUPFAM" id="SSF48264">
    <property type="entry name" value="Cytochrome P450"/>
    <property type="match status" value="1"/>
</dbReference>
<dbReference type="OrthoDB" id="5006855at2"/>
<dbReference type="Proteomes" id="UP000185124">
    <property type="component" value="Unassembled WGS sequence"/>
</dbReference>
<proteinExistence type="inferred from homology"/>
<feature type="region of interest" description="Disordered" evidence="3">
    <location>
        <begin position="224"/>
        <end position="249"/>
    </location>
</feature>
<evidence type="ECO:0000256" key="1">
    <source>
        <dbReference type="ARBA" id="ARBA00010617"/>
    </source>
</evidence>
<dbReference type="GO" id="GO:0016705">
    <property type="term" value="F:oxidoreductase activity, acting on paired donors, with incorporation or reduction of molecular oxygen"/>
    <property type="evidence" value="ECO:0007669"/>
    <property type="project" value="InterPro"/>
</dbReference>
<dbReference type="PROSITE" id="PS00086">
    <property type="entry name" value="CYTOCHROME_P450"/>
    <property type="match status" value="1"/>
</dbReference>
<reference evidence="5" key="1">
    <citation type="submission" date="2016-12" db="EMBL/GenBank/DDBJ databases">
        <authorList>
            <person name="Varghese N."/>
            <person name="Submissions S."/>
        </authorList>
    </citation>
    <scope>NUCLEOTIDE SEQUENCE [LARGE SCALE GENOMIC DNA]</scope>
    <source>
        <strain evidence="5">DSM 45599</strain>
    </source>
</reference>
<name>A0A1N5VPF6_9ACTN</name>
<keyword evidence="2" id="KW-0408">Iron</keyword>
<sequence>MGAERSGFYRRAVTDRWPVVPPAAGVPACGPPRFEIGSGWWVTRHADVRAALTDPALQVPAVDTGPPGTLAWLRGTVSRFSPPERHGERRAIGVTALSALDPDELRHEAARRTAAALDQAGDRLDVMRELARPVPLRVLAGRLGLTDPAAAGTAVAAVAAAYHPGVDPSLVRRADRAVSMLLALSPPATPEVRANLIGLLVQACDATAGLIGAAAHHLLPLPADREAADPPAGKGPADPPAREQTGGLPAGQATADLLAEVLRLDPPVRATRRVTVAAVRLGGQDLPPGSPVLLRFDAANRDPEAFAEPAAFRPGRLGAGLLTFGAGERGCPGDRHALALATGVLDVLRERCLRTNAVLRHEPHPTLRVPTTLEVTVR</sequence>
<dbReference type="InterPro" id="IPR001128">
    <property type="entry name" value="Cyt_P450"/>
</dbReference>
<dbReference type="Gene3D" id="1.10.630.10">
    <property type="entry name" value="Cytochrome P450"/>
    <property type="match status" value="1"/>
</dbReference>
<keyword evidence="2" id="KW-0479">Metal-binding</keyword>
<dbReference type="PANTHER" id="PTHR46696">
    <property type="entry name" value="P450, PUTATIVE (EUROFUNG)-RELATED"/>
    <property type="match status" value="1"/>
</dbReference>
<evidence type="ECO:0000256" key="3">
    <source>
        <dbReference type="SAM" id="MobiDB-lite"/>
    </source>
</evidence>
<dbReference type="Pfam" id="PF00067">
    <property type="entry name" value="p450"/>
    <property type="match status" value="1"/>
</dbReference>
<keyword evidence="5" id="KW-1185">Reference proteome</keyword>
<evidence type="ECO:0000313" key="4">
    <source>
        <dbReference type="EMBL" id="SIM74629.1"/>
    </source>
</evidence>
<accession>A0A1N5VPF6</accession>
<dbReference type="PANTHER" id="PTHR46696:SF1">
    <property type="entry name" value="CYTOCHROME P450 YJIB-RELATED"/>
    <property type="match status" value="1"/>
</dbReference>
<evidence type="ECO:0000313" key="5">
    <source>
        <dbReference type="Proteomes" id="UP000185124"/>
    </source>
</evidence>
<keyword evidence="2" id="KW-0349">Heme</keyword>
<dbReference type="PRINTS" id="PR00359">
    <property type="entry name" value="BP450"/>
</dbReference>
<protein>
    <submittedName>
        <fullName evidence="4">Cytochrome P450</fullName>
    </submittedName>
</protein>
<dbReference type="GO" id="GO:0005506">
    <property type="term" value="F:iron ion binding"/>
    <property type="evidence" value="ECO:0007669"/>
    <property type="project" value="InterPro"/>
</dbReference>
<dbReference type="InterPro" id="IPR036396">
    <property type="entry name" value="Cyt_P450_sf"/>
</dbReference>
<gene>
    <name evidence="4" type="ORF">SAMN04489832_1766</name>
</gene>
<comment type="similarity">
    <text evidence="1 2">Belongs to the cytochrome P450 family.</text>
</comment>
<dbReference type="GO" id="GO:0004497">
    <property type="term" value="F:monooxygenase activity"/>
    <property type="evidence" value="ECO:0007669"/>
    <property type="project" value="UniProtKB-KW"/>
</dbReference>
<organism evidence="4 5">
    <name type="scientific">Micromonospora cremea</name>
    <dbReference type="NCBI Taxonomy" id="709881"/>
    <lineage>
        <taxon>Bacteria</taxon>
        <taxon>Bacillati</taxon>
        <taxon>Actinomycetota</taxon>
        <taxon>Actinomycetes</taxon>
        <taxon>Micromonosporales</taxon>
        <taxon>Micromonosporaceae</taxon>
        <taxon>Micromonospora</taxon>
    </lineage>
</organism>
<dbReference type="STRING" id="709881.SAMN04489832_1766"/>
<dbReference type="AlphaFoldDB" id="A0A1N5VPF6"/>
<dbReference type="GO" id="GO:0020037">
    <property type="term" value="F:heme binding"/>
    <property type="evidence" value="ECO:0007669"/>
    <property type="project" value="InterPro"/>
</dbReference>
<dbReference type="InterPro" id="IPR002397">
    <property type="entry name" value="Cyt_P450_B"/>
</dbReference>
<keyword evidence="2" id="KW-0503">Monooxygenase</keyword>
<evidence type="ECO:0000256" key="2">
    <source>
        <dbReference type="RuleBase" id="RU000461"/>
    </source>
</evidence>
<dbReference type="InterPro" id="IPR017972">
    <property type="entry name" value="Cyt_P450_CS"/>
</dbReference>
<keyword evidence="2" id="KW-0560">Oxidoreductase</keyword>
<dbReference type="EMBL" id="FSQT01000001">
    <property type="protein sequence ID" value="SIM74629.1"/>
    <property type="molecule type" value="Genomic_DNA"/>
</dbReference>